<organism evidence="3 4">
    <name type="scientific">Streptomyces yunnanensis</name>
    <dbReference type="NCBI Taxonomy" id="156453"/>
    <lineage>
        <taxon>Bacteria</taxon>
        <taxon>Bacillati</taxon>
        <taxon>Actinomycetota</taxon>
        <taxon>Actinomycetes</taxon>
        <taxon>Kitasatosporales</taxon>
        <taxon>Streptomycetaceae</taxon>
        <taxon>Streptomyces</taxon>
    </lineage>
</organism>
<keyword evidence="2" id="KW-0472">Membrane</keyword>
<protein>
    <recommendedName>
        <fullName evidence="5">DUF4395 domain-containing protein</fullName>
    </recommendedName>
</protein>
<feature type="region of interest" description="Disordered" evidence="1">
    <location>
        <begin position="1"/>
        <end position="55"/>
    </location>
</feature>
<feature type="transmembrane region" description="Helical" evidence="2">
    <location>
        <begin position="65"/>
        <end position="85"/>
    </location>
</feature>
<dbReference type="RefSeq" id="WP_420894752.1">
    <property type="nucleotide sequence ID" value="NZ_FRBK01000015.1"/>
</dbReference>
<accession>A0A9X8N3Q0</accession>
<keyword evidence="2" id="KW-0812">Transmembrane</keyword>
<comment type="caution">
    <text evidence="3">The sequence shown here is derived from an EMBL/GenBank/DDBJ whole genome shotgun (WGS) entry which is preliminary data.</text>
</comment>
<gene>
    <name evidence="3" type="ORF">SAMN05216268_115157</name>
</gene>
<dbReference type="AlphaFoldDB" id="A0A9X8N3Q0"/>
<feature type="compositionally biased region" description="Basic and acidic residues" evidence="1">
    <location>
        <begin position="19"/>
        <end position="41"/>
    </location>
</feature>
<evidence type="ECO:0000313" key="3">
    <source>
        <dbReference type="EMBL" id="SHM85896.1"/>
    </source>
</evidence>
<keyword evidence="2" id="KW-1133">Transmembrane helix</keyword>
<proteinExistence type="predicted"/>
<sequence length="150" mass="15519">MTGWTEPKVDVTEPTADVTEPKVEVTEPKTDVTEPKADVTDPKAGVTEPKADGPDFASTSLTRHLVRGAVGFGALAGSVALLPAVGPASLVLLPVGLFALRGCPMCWAVGLMQTLSRGRLRRSCEDGRCTLTTVGRGTHPGASPPAGDRS</sequence>
<reference evidence="4" key="1">
    <citation type="submission" date="2016-11" db="EMBL/GenBank/DDBJ databases">
        <authorList>
            <person name="Jaros S."/>
            <person name="Januszkiewicz K."/>
            <person name="Wedrychowicz H."/>
        </authorList>
    </citation>
    <scope>NUCLEOTIDE SEQUENCE [LARGE SCALE GENOMIC DNA]</scope>
    <source>
        <strain evidence="4">CGMCC 4.3555</strain>
    </source>
</reference>
<dbReference type="Proteomes" id="UP000184388">
    <property type="component" value="Unassembled WGS sequence"/>
</dbReference>
<evidence type="ECO:0000256" key="2">
    <source>
        <dbReference type="SAM" id="Phobius"/>
    </source>
</evidence>
<evidence type="ECO:0008006" key="5">
    <source>
        <dbReference type="Google" id="ProtNLM"/>
    </source>
</evidence>
<evidence type="ECO:0000256" key="1">
    <source>
        <dbReference type="SAM" id="MobiDB-lite"/>
    </source>
</evidence>
<evidence type="ECO:0000313" key="4">
    <source>
        <dbReference type="Proteomes" id="UP000184388"/>
    </source>
</evidence>
<name>A0A9X8N3Q0_9ACTN</name>
<dbReference type="EMBL" id="FRBK01000015">
    <property type="protein sequence ID" value="SHM85896.1"/>
    <property type="molecule type" value="Genomic_DNA"/>
</dbReference>
<feature type="transmembrane region" description="Helical" evidence="2">
    <location>
        <begin position="91"/>
        <end position="112"/>
    </location>
</feature>